<protein>
    <submittedName>
        <fullName evidence="2">Triacylglycerol lipase</fullName>
    </submittedName>
</protein>
<accession>A0A1H2R8C7</accession>
<dbReference type="InterPro" id="IPR029058">
    <property type="entry name" value="AB_hydrolase_fold"/>
</dbReference>
<evidence type="ECO:0000313" key="2">
    <source>
        <dbReference type="EMBL" id="SDW15733.1"/>
    </source>
</evidence>
<evidence type="ECO:0000313" key="3">
    <source>
        <dbReference type="Proteomes" id="UP000243778"/>
    </source>
</evidence>
<dbReference type="SUPFAM" id="SSF53474">
    <property type="entry name" value="alpha/beta-Hydrolases"/>
    <property type="match status" value="1"/>
</dbReference>
<dbReference type="Proteomes" id="UP000243778">
    <property type="component" value="Unassembled WGS sequence"/>
</dbReference>
<feature type="domain" description="AB hydrolase-1" evidence="1">
    <location>
        <begin position="9"/>
        <end position="210"/>
    </location>
</feature>
<keyword evidence="3" id="KW-1185">Reference proteome</keyword>
<reference evidence="3" key="1">
    <citation type="submission" date="2016-10" db="EMBL/GenBank/DDBJ databases">
        <authorList>
            <person name="Varghese N."/>
            <person name="Submissions S."/>
        </authorList>
    </citation>
    <scope>NUCLEOTIDE SEQUENCE [LARGE SCALE GENOMIC DNA]</scope>
    <source>
        <strain evidence="3">NRRL B-59562</strain>
    </source>
</reference>
<dbReference type="AlphaFoldDB" id="A0A1H2R8C7"/>
<evidence type="ECO:0000259" key="1">
    <source>
        <dbReference type="Pfam" id="PF00561"/>
    </source>
</evidence>
<dbReference type="Pfam" id="PF00561">
    <property type="entry name" value="Abhydrolase_1"/>
    <property type="match status" value="1"/>
</dbReference>
<dbReference type="STRING" id="1007099.SAMN05216287_0271"/>
<organism evidence="2 3">
    <name type="scientific">Pseudomonas kuykendallii</name>
    <dbReference type="NCBI Taxonomy" id="1007099"/>
    <lineage>
        <taxon>Bacteria</taxon>
        <taxon>Pseudomonadati</taxon>
        <taxon>Pseudomonadota</taxon>
        <taxon>Gammaproteobacteria</taxon>
        <taxon>Pseudomonadales</taxon>
        <taxon>Pseudomonadaceae</taxon>
        <taxon>Pseudomonas</taxon>
    </lineage>
</organism>
<dbReference type="EMBL" id="FNNU01000001">
    <property type="protein sequence ID" value="SDW15733.1"/>
    <property type="molecule type" value="Genomic_DNA"/>
</dbReference>
<dbReference type="OrthoDB" id="2004167at2"/>
<dbReference type="InterPro" id="IPR000073">
    <property type="entry name" value="AB_hydrolase_1"/>
</dbReference>
<name>A0A1H2R8C7_9PSED</name>
<dbReference type="RefSeq" id="WP_090223942.1">
    <property type="nucleotide sequence ID" value="NZ_FNNU01000001.1"/>
</dbReference>
<gene>
    <name evidence="2" type="ORF">SAMN05216287_0271</name>
</gene>
<dbReference type="Gene3D" id="3.40.50.1820">
    <property type="entry name" value="alpha/beta hydrolase"/>
    <property type="match status" value="1"/>
</dbReference>
<sequence>MPPDAHTRYPLVLVHGLLGFVRLAGRPYWYGIDSALREQGAQVFTPKVSSLNGNEVRGEQLLERIGEILATTGAQKVNLIGHSQGALTVRYAAALRPQWVASVTSVGGPNQGSELADYLVQKLPHNGRREKFAARAAHGVARMLELFESHEYSLHLPLDGIASHRALTCAGMQSFNQRFPQGVPTVWGGEGDYEVDGVRYYSWAGTLQPGVTDRGRNRLDPSQAMCRTLSRTFVREAGQNDGFVGRFSAHLGQVIRSDYPLDHLDLINQFSGRVPDGVDPVGLYLEHAARLREAGC</sequence>
<proteinExistence type="predicted"/>